<dbReference type="Pfam" id="PF07717">
    <property type="entry name" value="OB_NTP_bind"/>
    <property type="match status" value="1"/>
</dbReference>
<name>A0A7S4L6F5_9EUKA</name>
<dbReference type="InterPro" id="IPR001650">
    <property type="entry name" value="Helicase_C-like"/>
</dbReference>
<accession>A0A7S4L6F5</accession>
<dbReference type="GO" id="GO:0005524">
    <property type="term" value="F:ATP binding"/>
    <property type="evidence" value="ECO:0007669"/>
    <property type="project" value="UniProtKB-KW"/>
</dbReference>
<dbReference type="InterPro" id="IPR007502">
    <property type="entry name" value="Helicase-assoc_dom"/>
</dbReference>
<protein>
    <recommendedName>
        <fullName evidence="1">RNA helicase</fullName>
        <ecNumber evidence="1">3.6.4.13</ecNumber>
    </recommendedName>
</protein>
<evidence type="ECO:0000259" key="10">
    <source>
        <dbReference type="PROSITE" id="PS51194"/>
    </source>
</evidence>
<dbReference type="GO" id="GO:0006397">
    <property type="term" value="P:mRNA processing"/>
    <property type="evidence" value="ECO:0007669"/>
    <property type="project" value="UniProtKB-KW"/>
</dbReference>
<dbReference type="GO" id="GO:0003724">
    <property type="term" value="F:RNA helicase activity"/>
    <property type="evidence" value="ECO:0007669"/>
    <property type="project" value="UniProtKB-EC"/>
</dbReference>
<dbReference type="InterPro" id="IPR014001">
    <property type="entry name" value="Helicase_ATP-bd"/>
</dbReference>
<dbReference type="AlphaFoldDB" id="A0A7S4L6F5"/>
<proteinExistence type="predicted"/>
<keyword evidence="7" id="KW-0508">mRNA splicing</keyword>
<dbReference type="Pfam" id="PF04408">
    <property type="entry name" value="WHD_HA2"/>
    <property type="match status" value="1"/>
</dbReference>
<evidence type="ECO:0000256" key="3">
    <source>
        <dbReference type="ARBA" id="ARBA00022741"/>
    </source>
</evidence>
<evidence type="ECO:0000256" key="2">
    <source>
        <dbReference type="ARBA" id="ARBA00022664"/>
    </source>
</evidence>
<dbReference type="Gene3D" id="1.20.120.1080">
    <property type="match status" value="1"/>
</dbReference>
<keyword evidence="2" id="KW-0507">mRNA processing</keyword>
<dbReference type="InterPro" id="IPR027417">
    <property type="entry name" value="P-loop_NTPase"/>
</dbReference>
<evidence type="ECO:0000256" key="5">
    <source>
        <dbReference type="ARBA" id="ARBA00022806"/>
    </source>
</evidence>
<sequence length="547" mass="62154">MTDGMLLRELLNEPDLAQYACIMIDEAHERTLHTDIIFGLIKDIARFRKDLKVLISSATVDAEKFADYFSCSTYFVPGRRFPVDILHTKAPEADYLDAVIVTVLQIHVTQPLGGDILVFLTGQEEVETCVEILTQRTRALGSKIHELLITRIYATLPTDLQIEIFEPTPPNARKVVIATNIAETSITIDGIVYVVDPGFSKQKTYNPHTGMESLIVTPISRASADQRAGRAGRVAPGKCFRLYTLWSFHNEMDDFMVPEIQRTNLGNVVLLLKSLGINDLLHFDFLDPPPAETLIRALEQLYALGSLNDRGQLTKVGRRMAELPVDPMLSRTMLASEEYKCSEEIATICSMLSVNNAIFYRPKDKIVHADNARMVFNRPEGDQITLMNVYNQWAETQFSENWCRENFIQPRSMQRARDIRDQLVGLFERVEIEPTSNLNDVDSICKAITAGFFYHTGRLQNSGTYRTIKQGQSVHIHPSSSLFQKLPRWVLYYELVYTSQEFMRQVLEVKPEWLVEIAPHYYKKKVTQKGSVGGKDSSSSQFVVEVE</sequence>
<dbReference type="SMART" id="SM00490">
    <property type="entry name" value="HELICc"/>
    <property type="match status" value="1"/>
</dbReference>
<dbReference type="PROSITE" id="PS00690">
    <property type="entry name" value="DEAH_ATP_HELICASE"/>
    <property type="match status" value="1"/>
</dbReference>
<comment type="catalytic activity">
    <reaction evidence="8">
        <text>ATP + H2O = ADP + phosphate + H(+)</text>
        <dbReference type="Rhea" id="RHEA:13065"/>
        <dbReference type="ChEBI" id="CHEBI:15377"/>
        <dbReference type="ChEBI" id="CHEBI:15378"/>
        <dbReference type="ChEBI" id="CHEBI:30616"/>
        <dbReference type="ChEBI" id="CHEBI:43474"/>
        <dbReference type="ChEBI" id="CHEBI:456216"/>
        <dbReference type="EC" id="3.6.4.13"/>
    </reaction>
</comment>
<dbReference type="CDD" id="cd18791">
    <property type="entry name" value="SF2_C_RHA"/>
    <property type="match status" value="1"/>
</dbReference>
<keyword evidence="4" id="KW-0378">Hydrolase</keyword>
<dbReference type="FunFam" id="1.20.120.1080:FF:000001">
    <property type="entry name" value="Pre-mRNA-splicing factor ATP-dependent RNA helicase"/>
    <property type="match status" value="1"/>
</dbReference>
<dbReference type="SUPFAM" id="SSF52540">
    <property type="entry name" value="P-loop containing nucleoside triphosphate hydrolases"/>
    <property type="match status" value="1"/>
</dbReference>
<dbReference type="GO" id="GO:0003723">
    <property type="term" value="F:RNA binding"/>
    <property type="evidence" value="ECO:0007669"/>
    <property type="project" value="TreeGrafter"/>
</dbReference>
<dbReference type="PROSITE" id="PS51194">
    <property type="entry name" value="HELICASE_CTER"/>
    <property type="match status" value="1"/>
</dbReference>
<dbReference type="GO" id="GO:0071013">
    <property type="term" value="C:catalytic step 2 spliceosome"/>
    <property type="evidence" value="ECO:0007669"/>
    <property type="project" value="TreeGrafter"/>
</dbReference>
<feature type="domain" description="Helicase C-terminal" evidence="10">
    <location>
        <begin position="95"/>
        <end position="276"/>
    </location>
</feature>
<gene>
    <name evidence="11" type="ORF">NAES01612_LOCUS16184</name>
</gene>
<evidence type="ECO:0000256" key="6">
    <source>
        <dbReference type="ARBA" id="ARBA00022840"/>
    </source>
</evidence>
<dbReference type="FunFam" id="3.40.50.300:FF:000007">
    <property type="entry name" value="Pre-mRNA-splicing factor ATP-dependent RNA helicase"/>
    <property type="match status" value="1"/>
</dbReference>
<evidence type="ECO:0000259" key="9">
    <source>
        <dbReference type="PROSITE" id="PS51192"/>
    </source>
</evidence>
<dbReference type="Pfam" id="PF00271">
    <property type="entry name" value="Helicase_C"/>
    <property type="match status" value="1"/>
</dbReference>
<dbReference type="PANTHER" id="PTHR18934">
    <property type="entry name" value="ATP-DEPENDENT RNA HELICASE"/>
    <property type="match status" value="1"/>
</dbReference>
<evidence type="ECO:0000256" key="7">
    <source>
        <dbReference type="ARBA" id="ARBA00023187"/>
    </source>
</evidence>
<dbReference type="GO" id="GO:0016787">
    <property type="term" value="F:hydrolase activity"/>
    <property type="evidence" value="ECO:0007669"/>
    <property type="project" value="UniProtKB-KW"/>
</dbReference>
<reference evidence="11" key="1">
    <citation type="submission" date="2021-01" db="EMBL/GenBank/DDBJ databases">
        <authorList>
            <person name="Corre E."/>
            <person name="Pelletier E."/>
            <person name="Niang G."/>
            <person name="Scheremetjew M."/>
            <person name="Finn R."/>
            <person name="Kale V."/>
            <person name="Holt S."/>
            <person name="Cochrane G."/>
            <person name="Meng A."/>
            <person name="Brown T."/>
            <person name="Cohen L."/>
        </authorList>
    </citation>
    <scope>NUCLEOTIDE SEQUENCE</scope>
    <source>
        <strain evidence="11">SoJaBio B1-5/56/2</strain>
    </source>
</reference>
<feature type="domain" description="Helicase ATP-binding" evidence="9">
    <location>
        <begin position="1"/>
        <end position="78"/>
    </location>
</feature>
<dbReference type="PROSITE" id="PS51192">
    <property type="entry name" value="HELICASE_ATP_BIND_1"/>
    <property type="match status" value="1"/>
</dbReference>
<dbReference type="PANTHER" id="PTHR18934:SF83">
    <property type="entry name" value="PRE-MRNA-SPLICING FACTOR ATP-DEPENDENT RNA HELICASE DHX16"/>
    <property type="match status" value="1"/>
</dbReference>
<evidence type="ECO:0000256" key="8">
    <source>
        <dbReference type="ARBA" id="ARBA00047984"/>
    </source>
</evidence>
<dbReference type="FunFam" id="3.40.50.300:FF:004188">
    <property type="entry name" value="Adenosinetriphosphatase"/>
    <property type="match status" value="1"/>
</dbReference>
<dbReference type="Pfam" id="PF21010">
    <property type="entry name" value="HA2_C"/>
    <property type="match status" value="1"/>
</dbReference>
<dbReference type="InterPro" id="IPR011709">
    <property type="entry name" value="DEAD-box_helicase_OB_fold"/>
</dbReference>
<keyword evidence="3" id="KW-0547">Nucleotide-binding</keyword>
<dbReference type="EMBL" id="HBKR01024645">
    <property type="protein sequence ID" value="CAE2316419.1"/>
    <property type="molecule type" value="Transcribed_RNA"/>
</dbReference>
<keyword evidence="6" id="KW-0067">ATP-binding</keyword>
<dbReference type="Gene3D" id="3.40.50.300">
    <property type="entry name" value="P-loop containing nucleotide triphosphate hydrolases"/>
    <property type="match status" value="2"/>
</dbReference>
<keyword evidence="5" id="KW-0347">Helicase</keyword>
<evidence type="ECO:0000256" key="1">
    <source>
        <dbReference type="ARBA" id="ARBA00012552"/>
    </source>
</evidence>
<evidence type="ECO:0000313" key="11">
    <source>
        <dbReference type="EMBL" id="CAE2316419.1"/>
    </source>
</evidence>
<dbReference type="EC" id="3.6.4.13" evidence="1"/>
<organism evidence="11">
    <name type="scientific">Paramoeba aestuarina</name>
    <dbReference type="NCBI Taxonomy" id="180227"/>
    <lineage>
        <taxon>Eukaryota</taxon>
        <taxon>Amoebozoa</taxon>
        <taxon>Discosea</taxon>
        <taxon>Flabellinia</taxon>
        <taxon>Dactylopodida</taxon>
        <taxon>Paramoebidae</taxon>
        <taxon>Paramoeba</taxon>
    </lineage>
</organism>
<dbReference type="InterPro" id="IPR002464">
    <property type="entry name" value="DNA/RNA_helicase_DEAH_CS"/>
</dbReference>
<dbReference type="SMART" id="SM00847">
    <property type="entry name" value="HA2"/>
    <property type="match status" value="1"/>
</dbReference>
<dbReference type="GO" id="GO:0008380">
    <property type="term" value="P:RNA splicing"/>
    <property type="evidence" value="ECO:0007669"/>
    <property type="project" value="UniProtKB-KW"/>
</dbReference>
<evidence type="ECO:0000256" key="4">
    <source>
        <dbReference type="ARBA" id="ARBA00022801"/>
    </source>
</evidence>
<dbReference type="InterPro" id="IPR048333">
    <property type="entry name" value="HA2_WH"/>
</dbReference>